<organism evidence="2 3">
    <name type="scientific">Turnera subulata</name>
    <dbReference type="NCBI Taxonomy" id="218843"/>
    <lineage>
        <taxon>Eukaryota</taxon>
        <taxon>Viridiplantae</taxon>
        <taxon>Streptophyta</taxon>
        <taxon>Embryophyta</taxon>
        <taxon>Tracheophyta</taxon>
        <taxon>Spermatophyta</taxon>
        <taxon>Magnoliopsida</taxon>
        <taxon>eudicotyledons</taxon>
        <taxon>Gunneridae</taxon>
        <taxon>Pentapetalae</taxon>
        <taxon>rosids</taxon>
        <taxon>fabids</taxon>
        <taxon>Malpighiales</taxon>
        <taxon>Passifloraceae</taxon>
        <taxon>Turnera</taxon>
    </lineage>
</organism>
<feature type="compositionally biased region" description="Low complexity" evidence="1">
    <location>
        <begin position="559"/>
        <end position="570"/>
    </location>
</feature>
<comment type="caution">
    <text evidence="2">The sequence shown here is derived from an EMBL/GenBank/DDBJ whole genome shotgun (WGS) entry which is preliminary data.</text>
</comment>
<feature type="compositionally biased region" description="Low complexity" evidence="1">
    <location>
        <begin position="593"/>
        <end position="603"/>
    </location>
</feature>
<dbReference type="PANTHER" id="PTHR31115">
    <property type="entry name" value="OS05G0107300 PROTEIN"/>
    <property type="match status" value="1"/>
</dbReference>
<feature type="compositionally biased region" description="Basic and acidic residues" evidence="1">
    <location>
        <begin position="346"/>
        <end position="355"/>
    </location>
</feature>
<feature type="region of interest" description="Disordered" evidence="1">
    <location>
        <begin position="373"/>
        <end position="496"/>
    </location>
</feature>
<feature type="region of interest" description="Disordered" evidence="1">
    <location>
        <begin position="227"/>
        <end position="292"/>
    </location>
</feature>
<reference evidence="2" key="1">
    <citation type="submission" date="2022-02" db="EMBL/GenBank/DDBJ databases">
        <authorList>
            <person name="Henning P.M."/>
            <person name="McCubbin A.G."/>
            <person name="Shore J.S."/>
        </authorList>
    </citation>
    <scope>NUCLEOTIDE SEQUENCE</scope>
    <source>
        <strain evidence="2">F60SS</strain>
        <tissue evidence="2">Leaves</tissue>
    </source>
</reference>
<dbReference type="Pfam" id="PF10198">
    <property type="entry name" value="Ada3"/>
    <property type="match status" value="1"/>
</dbReference>
<dbReference type="EMBL" id="JAKUCV010003045">
    <property type="protein sequence ID" value="KAJ4840433.1"/>
    <property type="molecule type" value="Genomic_DNA"/>
</dbReference>
<evidence type="ECO:0000313" key="2">
    <source>
        <dbReference type="EMBL" id="KAJ4840433.1"/>
    </source>
</evidence>
<dbReference type="PANTHER" id="PTHR31115:SF2">
    <property type="entry name" value="OS05G0107300 PROTEIN"/>
    <property type="match status" value="1"/>
</dbReference>
<feature type="compositionally biased region" description="Polar residues" evidence="1">
    <location>
        <begin position="1202"/>
        <end position="1221"/>
    </location>
</feature>
<keyword evidence="3" id="KW-1185">Reference proteome</keyword>
<evidence type="ECO:0000256" key="1">
    <source>
        <dbReference type="SAM" id="MobiDB-lite"/>
    </source>
</evidence>
<feature type="region of interest" description="Disordered" evidence="1">
    <location>
        <begin position="326"/>
        <end position="360"/>
    </location>
</feature>
<feature type="compositionally biased region" description="Basic and acidic residues" evidence="1">
    <location>
        <begin position="1160"/>
        <end position="1171"/>
    </location>
</feature>
<sequence length="1298" mass="140337">MAGNVRFELSSASPDELGFTGIYPNGQRGSYPRPTFDRSGSFRESGEGRMSVSGAGTPRASSSPVGDMAPPPLTQCLLLDPITMGDQKYTRSGELRRALGISIGNSAEDNSFGAAHSKPPPPVAIEDLKRFRTSLLDSTSKARGRVKKLNESLLRLNRYNEATNFKKQQRHEVLMNEKAGGSNILKMGIQSHRNPSDLATQRFDDRAKNTVLSKRVRSSVAAELRADGRNNTLPRQPLAMGKDRDMPRDGGEGSEIAEEKVRRLPAGGEGWDRKMKRKRSVGTVLSRHTDSEGEVKQVMHHKFSNEPGLQSFDPQGFRSGSFNGTTGTNRLEGASSPATPTVRAVGKTEPEKVSSSRDFATGVNKERIVAKVNNKMNNMEDNHVASPSPIIKGKASRAPRTGSVMAVNSSPNLSRAPGVLDDKQQPPSTNKANPVGGTNNRKRSAPAESSSPMAWGGQRPQKISRTRRANVVSPISNHDEVQTSSEGGPSSDFATRVTSVGINGSLLSKDMANGIRMKHEGVSSPARLSESEESGAGENREAAPKEKAIGSGGVEERSLNQSSVPSLSLSKKNKVLSKEETGDGVRRQGRTGRGASSSRASISPLRDKLENPPSTRPVKNARPVSDKSGSKSGRPPLKKISDRKAFTRLGQAPTSGSPDFTGESDDDREELLEAANFACNASYLACSGPFWKKMEPVFGTICFDDLSYVKQQLKSAEEMQESSSELFLRGNNNAEKKNQSHLVSEESGRSMLGQALQKQLAGTPDLVHQTQENGTLFGNSRARNKVTPLYQRVLSALIMEDEPEHLGEYTAGRDISFQYDRDCSSGDNCIAIDYEAEKTDGIDFDYVSMLGLQSSDQSLAGCVSCNGSTNINEATGFVGGQGLMPSKIAMLSVHSESDGKPTTQTNDSSSFALNCKYEQLCLEDKLLMELQSVGLLPETVPDLADGEDEAINQEIVELQKRLDQQVSMKKTHLESLVKAVDESSDMEGRSLEQVAIDRLVELAYRKQLATRGSSASKLGLPKISKQAALAFTKRTLARCRKLEDTGKSCFSEPALRDIILATPSRGNDIESLNFIQNSKTSGSFPSRAERRDLCNSKFASGTSDALGSLSHTCDQDFAKTGPILNRGKKKEVLLDDVGGNAALRATSSLGNTLLSGAKGKRSERERDKDILARNSVTKASRASQNKIKGDHKTKSKPKQKTALLSTSGDTSNNKSKQTGSNQKREVGVASQSQDSAKGSRENTNVTDLQDFDSIDTDFGGPQDLNSLFDGIPDNELAHMDCLSMDGLEIPMDDLSFMF</sequence>
<feature type="compositionally biased region" description="Basic and acidic residues" evidence="1">
    <location>
        <begin position="538"/>
        <end position="558"/>
    </location>
</feature>
<feature type="compositionally biased region" description="Polar residues" evidence="1">
    <location>
        <begin position="1174"/>
        <end position="1186"/>
    </location>
</feature>
<dbReference type="InterPro" id="IPR019340">
    <property type="entry name" value="Histone_AcTrfase_su3"/>
</dbReference>
<feature type="compositionally biased region" description="Basic and acidic residues" evidence="1">
    <location>
        <begin position="576"/>
        <end position="586"/>
    </location>
</feature>
<feature type="region of interest" description="Disordered" evidence="1">
    <location>
        <begin position="1152"/>
        <end position="1250"/>
    </location>
</feature>
<reference evidence="2" key="2">
    <citation type="journal article" date="2023" name="Plants (Basel)">
        <title>Annotation of the Turnera subulata (Passifloraceae) Draft Genome Reveals the S-Locus Evolved after the Divergence of Turneroideae from Passifloroideae in a Stepwise Manner.</title>
        <authorList>
            <person name="Henning P.M."/>
            <person name="Roalson E.H."/>
            <person name="Mir W."/>
            <person name="McCubbin A.G."/>
            <person name="Shore J.S."/>
        </authorList>
    </citation>
    <scope>NUCLEOTIDE SEQUENCE</scope>
    <source>
        <strain evidence="2">F60SS</strain>
    </source>
</reference>
<feature type="compositionally biased region" description="Polar residues" evidence="1">
    <location>
        <begin position="425"/>
        <end position="439"/>
    </location>
</feature>
<feature type="region of interest" description="Disordered" evidence="1">
    <location>
        <begin position="1"/>
        <end position="72"/>
    </location>
</feature>
<accession>A0A9Q0JG26</accession>
<feature type="compositionally biased region" description="Basic and acidic residues" evidence="1">
    <location>
        <begin position="241"/>
        <end position="262"/>
    </location>
</feature>
<feature type="compositionally biased region" description="Polar residues" evidence="1">
    <location>
        <begin position="482"/>
        <end position="496"/>
    </location>
</feature>
<feature type="region of interest" description="Disordered" evidence="1">
    <location>
        <begin position="513"/>
        <end position="667"/>
    </location>
</feature>
<dbReference type="Proteomes" id="UP001141552">
    <property type="component" value="Unassembled WGS sequence"/>
</dbReference>
<name>A0A9Q0JG26_9ROSI</name>
<protein>
    <submittedName>
        <fullName evidence="2">Uncharacterized protein</fullName>
    </submittedName>
</protein>
<dbReference type="OrthoDB" id="1915143at2759"/>
<proteinExistence type="predicted"/>
<gene>
    <name evidence="2" type="ORF">Tsubulata_034747</name>
</gene>
<evidence type="ECO:0000313" key="3">
    <source>
        <dbReference type="Proteomes" id="UP001141552"/>
    </source>
</evidence>
<feature type="compositionally biased region" description="Polar residues" evidence="1">
    <location>
        <begin position="1229"/>
        <end position="1247"/>
    </location>
</feature>